<dbReference type="EMBL" id="FJUX01000122">
    <property type="protein sequence ID" value="CZT09983.1"/>
    <property type="molecule type" value="Genomic_DNA"/>
</dbReference>
<protein>
    <submittedName>
        <fullName evidence="2">Uncharacterized protein</fullName>
    </submittedName>
</protein>
<gene>
    <name evidence="2" type="ORF">RAG0_14588</name>
</gene>
<name>A0A1E1LHH8_9HELO</name>
<reference evidence="3" key="1">
    <citation type="submission" date="2016-03" db="EMBL/GenBank/DDBJ databases">
        <authorList>
            <person name="Guldener U."/>
        </authorList>
    </citation>
    <scope>NUCLEOTIDE SEQUENCE [LARGE SCALE GENOMIC DNA]</scope>
    <source>
        <strain evidence="3">04CH-RAC-A.6.1</strain>
    </source>
</reference>
<organism evidence="2 3">
    <name type="scientific">Rhynchosporium agropyri</name>
    <dbReference type="NCBI Taxonomy" id="914238"/>
    <lineage>
        <taxon>Eukaryota</taxon>
        <taxon>Fungi</taxon>
        <taxon>Dikarya</taxon>
        <taxon>Ascomycota</taxon>
        <taxon>Pezizomycotina</taxon>
        <taxon>Leotiomycetes</taxon>
        <taxon>Helotiales</taxon>
        <taxon>Ploettnerulaceae</taxon>
        <taxon>Rhynchosporium</taxon>
    </lineage>
</organism>
<feature type="compositionally biased region" description="Low complexity" evidence="1">
    <location>
        <begin position="233"/>
        <end position="261"/>
    </location>
</feature>
<feature type="region of interest" description="Disordered" evidence="1">
    <location>
        <begin position="88"/>
        <end position="116"/>
    </location>
</feature>
<evidence type="ECO:0000313" key="3">
    <source>
        <dbReference type="Proteomes" id="UP000178912"/>
    </source>
</evidence>
<feature type="region of interest" description="Disordered" evidence="1">
    <location>
        <begin position="231"/>
        <end position="271"/>
    </location>
</feature>
<evidence type="ECO:0000313" key="2">
    <source>
        <dbReference type="EMBL" id="CZT09983.1"/>
    </source>
</evidence>
<sequence>MSSAPRNETKRSHGEFEDMTDFPDISSPTSAAAGEYTLPHRLRSGMAETTTSSGANAVFNETVQPVENQQNHASSLQLLPYRPKIVTTDEASHSLPDGQVKRESLDDKSVSTENLRDEHEINQRKIVGRHALRLQQRRARGKPAPIPSNYDILLQEELTTPEHEVLRTIWKVRRKSKDVWAVLQEWHDSKDMTKPMSSAKRDEMTIFKSQSALHDKLETITPPPVLHKHTVEAESPANSNSNANFNIKGKGKSIGKSDSSDPQFNPQLYPDPPELRSEREILRRLWSVRGGWLYMHLWTTPYISTLLRQLHNTWHCLNFRIACHECGLVDEDEEIHRYVGTLQNQLHERMVEYKADSRLQGFFSDMDIVIWLILDRKCSH</sequence>
<feature type="compositionally biased region" description="Basic and acidic residues" evidence="1">
    <location>
        <begin position="99"/>
        <end position="116"/>
    </location>
</feature>
<proteinExistence type="predicted"/>
<dbReference type="Proteomes" id="UP000178912">
    <property type="component" value="Unassembled WGS sequence"/>
</dbReference>
<feature type="compositionally biased region" description="Basic and acidic residues" evidence="1">
    <location>
        <begin position="7"/>
        <end position="16"/>
    </location>
</feature>
<keyword evidence="3" id="KW-1185">Reference proteome</keyword>
<evidence type="ECO:0000256" key="1">
    <source>
        <dbReference type="SAM" id="MobiDB-lite"/>
    </source>
</evidence>
<dbReference type="AlphaFoldDB" id="A0A1E1LHH8"/>
<feature type="region of interest" description="Disordered" evidence="1">
    <location>
        <begin position="1"/>
        <end position="37"/>
    </location>
</feature>
<accession>A0A1E1LHH8</accession>